<protein>
    <submittedName>
        <fullName evidence="2">Uncharacterized protein</fullName>
    </submittedName>
</protein>
<keyword evidence="1" id="KW-1133">Transmembrane helix</keyword>
<evidence type="ECO:0000313" key="3">
    <source>
        <dbReference type="Proteomes" id="UP001319080"/>
    </source>
</evidence>
<proteinExistence type="predicted"/>
<evidence type="ECO:0000256" key="1">
    <source>
        <dbReference type="SAM" id="Phobius"/>
    </source>
</evidence>
<evidence type="ECO:0000313" key="2">
    <source>
        <dbReference type="EMBL" id="MBT1708409.1"/>
    </source>
</evidence>
<feature type="transmembrane region" description="Helical" evidence="1">
    <location>
        <begin position="154"/>
        <end position="179"/>
    </location>
</feature>
<dbReference type="EMBL" id="JAHESE010000006">
    <property type="protein sequence ID" value="MBT1708409.1"/>
    <property type="molecule type" value="Genomic_DNA"/>
</dbReference>
<feature type="transmembrane region" description="Helical" evidence="1">
    <location>
        <begin position="72"/>
        <end position="95"/>
    </location>
</feature>
<feature type="transmembrane region" description="Helical" evidence="1">
    <location>
        <begin position="123"/>
        <end position="142"/>
    </location>
</feature>
<organism evidence="2 3">
    <name type="scientific">Dawidia cretensis</name>
    <dbReference type="NCBI Taxonomy" id="2782350"/>
    <lineage>
        <taxon>Bacteria</taxon>
        <taxon>Pseudomonadati</taxon>
        <taxon>Bacteroidota</taxon>
        <taxon>Cytophagia</taxon>
        <taxon>Cytophagales</taxon>
        <taxon>Chryseotaleaceae</taxon>
        <taxon>Dawidia</taxon>
    </lineage>
</organism>
<comment type="caution">
    <text evidence="2">The sequence shown here is derived from an EMBL/GenBank/DDBJ whole genome shotgun (WGS) entry which is preliminary data.</text>
</comment>
<sequence length="201" mass="22467">MELDNLKEIWQEESKALEARIAVNENIIRKMNLDKTVGEFDILVKRSLLGRNLALVYCFISVVLAARAYNDLAYSVPALLAGGAMLWSFISHLAITRPAYDQLSVVALQKLICAFRIHTAENAVYDIAIVSGWLLTLLPLMLKVTQGVAIYSNTSYTMLFFGSSIVVIVLIAAFSRIAYGQYNQKLKEAEAQLNTILEFEK</sequence>
<keyword evidence="1" id="KW-0472">Membrane</keyword>
<dbReference type="RefSeq" id="WP_254084001.1">
    <property type="nucleotide sequence ID" value="NZ_JAHESE010000006.1"/>
</dbReference>
<dbReference type="Proteomes" id="UP001319080">
    <property type="component" value="Unassembled WGS sequence"/>
</dbReference>
<accession>A0AAP2DZ21</accession>
<reference evidence="2 3" key="1">
    <citation type="submission" date="2021-05" db="EMBL/GenBank/DDBJ databases">
        <title>A Polyphasic approach of four new species of the genus Ohtaekwangia: Ohtaekwangia histidinii sp. nov., Ohtaekwangia cretensis sp. nov., Ohtaekwangia indiensis sp. nov., Ohtaekwangia reichenbachii sp. nov. from diverse environment.</title>
        <authorList>
            <person name="Octaviana S."/>
        </authorList>
    </citation>
    <scope>NUCLEOTIDE SEQUENCE [LARGE SCALE GENOMIC DNA]</scope>
    <source>
        <strain evidence="2 3">PWU5</strain>
    </source>
</reference>
<keyword evidence="1" id="KW-0812">Transmembrane</keyword>
<dbReference type="AlphaFoldDB" id="A0AAP2DZ21"/>
<name>A0AAP2DZ21_9BACT</name>
<feature type="transmembrane region" description="Helical" evidence="1">
    <location>
        <begin position="48"/>
        <end position="66"/>
    </location>
</feature>
<keyword evidence="3" id="KW-1185">Reference proteome</keyword>
<gene>
    <name evidence="2" type="ORF">KK062_09250</name>
</gene>